<name>A0ABQ5AXE0_9ASTR</name>
<evidence type="ECO:0000313" key="1">
    <source>
        <dbReference type="EMBL" id="GJT07325.1"/>
    </source>
</evidence>
<dbReference type="Proteomes" id="UP001151760">
    <property type="component" value="Unassembled WGS sequence"/>
</dbReference>
<evidence type="ECO:0000313" key="2">
    <source>
        <dbReference type="Proteomes" id="UP001151760"/>
    </source>
</evidence>
<organism evidence="1 2">
    <name type="scientific">Tanacetum coccineum</name>
    <dbReference type="NCBI Taxonomy" id="301880"/>
    <lineage>
        <taxon>Eukaryota</taxon>
        <taxon>Viridiplantae</taxon>
        <taxon>Streptophyta</taxon>
        <taxon>Embryophyta</taxon>
        <taxon>Tracheophyta</taxon>
        <taxon>Spermatophyta</taxon>
        <taxon>Magnoliopsida</taxon>
        <taxon>eudicotyledons</taxon>
        <taxon>Gunneridae</taxon>
        <taxon>Pentapetalae</taxon>
        <taxon>asterids</taxon>
        <taxon>campanulids</taxon>
        <taxon>Asterales</taxon>
        <taxon>Asteraceae</taxon>
        <taxon>Asteroideae</taxon>
        <taxon>Anthemideae</taxon>
        <taxon>Anthemidinae</taxon>
        <taxon>Tanacetum</taxon>
    </lineage>
</organism>
<dbReference type="EMBL" id="BQNB010012740">
    <property type="protein sequence ID" value="GJT07325.1"/>
    <property type="molecule type" value="Genomic_DNA"/>
</dbReference>
<proteinExistence type="predicted"/>
<sequence>MQLMQLLMGLDECYRSIRSALLTRDPLLKVKDAYTIVSREESHRGTLESSSVTQSKMNVTSFVAKSFNNFKRVRRNSVNEAPEPKKKVIGSVSYGNKLTKPHTISSTLEDPKDKIPSSSALQVLRRLGSIFTSVYAVVQKLKKALAKSTWEDLKLIICPSDVKEKTQTNVKDSELASLFGKLKYKENLIDNIYETENKKSLVSATPLSTAFFSSSIVQDFQDSPDDDEEDTRNNHTTRYGVVLKVVTEMWTEDINHLYNNRGMIKVFVKRLRHEQ</sequence>
<accession>A0ABQ5AXE0</accession>
<keyword evidence="2" id="KW-1185">Reference proteome</keyword>
<gene>
    <name evidence="1" type="ORF">Tco_0841787</name>
</gene>
<dbReference type="PANTHER" id="PTHR34222:SF99">
    <property type="entry name" value="PROTEIN, PUTATIVE-RELATED"/>
    <property type="match status" value="1"/>
</dbReference>
<protein>
    <submittedName>
        <fullName evidence="1">Uncharacterized protein</fullName>
    </submittedName>
</protein>
<dbReference type="PANTHER" id="PTHR34222">
    <property type="entry name" value="GAG_PRE-INTEGRS DOMAIN-CONTAINING PROTEIN"/>
    <property type="match status" value="1"/>
</dbReference>
<reference evidence="1" key="2">
    <citation type="submission" date="2022-01" db="EMBL/GenBank/DDBJ databases">
        <authorList>
            <person name="Yamashiro T."/>
            <person name="Shiraishi A."/>
            <person name="Satake H."/>
            <person name="Nakayama K."/>
        </authorList>
    </citation>
    <scope>NUCLEOTIDE SEQUENCE</scope>
</reference>
<comment type="caution">
    <text evidence="1">The sequence shown here is derived from an EMBL/GenBank/DDBJ whole genome shotgun (WGS) entry which is preliminary data.</text>
</comment>
<reference evidence="1" key="1">
    <citation type="journal article" date="2022" name="Int. J. Mol. Sci.">
        <title>Draft Genome of Tanacetum Coccineum: Genomic Comparison of Closely Related Tanacetum-Family Plants.</title>
        <authorList>
            <person name="Yamashiro T."/>
            <person name="Shiraishi A."/>
            <person name="Nakayama K."/>
            <person name="Satake H."/>
        </authorList>
    </citation>
    <scope>NUCLEOTIDE SEQUENCE</scope>
</reference>